<keyword evidence="2" id="KW-1003">Cell membrane</keyword>
<dbReference type="GeneID" id="93840265"/>
<sequence length="442" mass="45354">MSVTDGRTAPAHPQAKGPDPVPLRRNRDYLMLWSGAGLTLLGSRATSVAYPLLLIWSTGSAAAGAMAAFAAQLPHLIVQLPAGALVDRWNRRRTMLVCSAGCAVSTASVVLAVAVGRVHLAHLAVAAFVEGSLMVCHRLAERACVRQVVPASQLTAALAGNEARGRAAGLLGQPLGSAAFAAARWSPFLLGSVTHLLSLLAVLCVRAPFGGRPAAERRRLGPEIAEGLRWLWRRRFLRRITLLISGSNVIFQALALLPAFVLYEDGLSPATVGVIAAISGAGGAVGALCGGWATRRIGLAGLVRGALVVWALLVPALALTRSPLLLGALLAGMSLVGGAVNVAGGVHQVRTTPDALQGRVNSALQLAGSGANALGALAGGVLLDSLGAARTAALLGAAMGVLALVAAASALTRLLAAEEQQTSQEQQQEPVREQEQEGERTS</sequence>
<evidence type="ECO:0000256" key="5">
    <source>
        <dbReference type="ARBA" id="ARBA00023136"/>
    </source>
</evidence>
<evidence type="ECO:0000256" key="7">
    <source>
        <dbReference type="SAM" id="Phobius"/>
    </source>
</evidence>
<dbReference type="SUPFAM" id="SSF103473">
    <property type="entry name" value="MFS general substrate transporter"/>
    <property type="match status" value="1"/>
</dbReference>
<keyword evidence="10" id="KW-1185">Reference proteome</keyword>
<evidence type="ECO:0000256" key="6">
    <source>
        <dbReference type="SAM" id="MobiDB-lite"/>
    </source>
</evidence>
<dbReference type="InterPro" id="IPR020846">
    <property type="entry name" value="MFS_dom"/>
</dbReference>
<feature type="transmembrane region" description="Helical" evidence="7">
    <location>
        <begin position="324"/>
        <end position="343"/>
    </location>
</feature>
<evidence type="ECO:0000256" key="3">
    <source>
        <dbReference type="ARBA" id="ARBA00022692"/>
    </source>
</evidence>
<dbReference type="AlphaFoldDB" id="A0AA89Q1M4"/>
<keyword evidence="3 7" id="KW-0812">Transmembrane</keyword>
<accession>A0AA89Q1M4</accession>
<dbReference type="PANTHER" id="PTHR23513:SF6">
    <property type="entry name" value="MAJOR FACILITATOR SUPERFAMILY ASSOCIATED DOMAIN-CONTAINING PROTEIN"/>
    <property type="match status" value="1"/>
</dbReference>
<keyword evidence="5 7" id="KW-0472">Membrane</keyword>
<evidence type="ECO:0000256" key="4">
    <source>
        <dbReference type="ARBA" id="ARBA00022989"/>
    </source>
</evidence>
<dbReference type="InterPro" id="IPR011701">
    <property type="entry name" value="MFS"/>
</dbReference>
<dbReference type="Proteomes" id="UP000579531">
    <property type="component" value="Unassembled WGS sequence"/>
</dbReference>
<feature type="transmembrane region" description="Helical" evidence="7">
    <location>
        <begin position="363"/>
        <end position="383"/>
    </location>
</feature>
<dbReference type="CDD" id="cd06173">
    <property type="entry name" value="MFS_MefA_like"/>
    <property type="match status" value="1"/>
</dbReference>
<feature type="transmembrane region" description="Helical" evidence="7">
    <location>
        <begin position="297"/>
        <end position="318"/>
    </location>
</feature>
<dbReference type="Gene3D" id="1.20.1250.20">
    <property type="entry name" value="MFS general substrate transporter like domains"/>
    <property type="match status" value="1"/>
</dbReference>
<dbReference type="EMBL" id="JACHLX010000001">
    <property type="protein sequence ID" value="MBB5812812.1"/>
    <property type="molecule type" value="Genomic_DNA"/>
</dbReference>
<comment type="subcellular location">
    <subcellularLocation>
        <location evidence="1">Cell membrane</location>
        <topology evidence="1">Multi-pass membrane protein</topology>
    </subcellularLocation>
</comment>
<evidence type="ECO:0000313" key="9">
    <source>
        <dbReference type="EMBL" id="MBB5812812.1"/>
    </source>
</evidence>
<comment type="caution">
    <text evidence="9">The sequence shown here is derived from an EMBL/GenBank/DDBJ whole genome shotgun (WGS) entry which is preliminary data.</text>
</comment>
<organism evidence="9 10">
    <name type="scientific">Streptomyces collinus</name>
    <dbReference type="NCBI Taxonomy" id="42684"/>
    <lineage>
        <taxon>Bacteria</taxon>
        <taxon>Bacillati</taxon>
        <taxon>Actinomycetota</taxon>
        <taxon>Actinomycetes</taxon>
        <taxon>Kitasatosporales</taxon>
        <taxon>Streptomycetaceae</taxon>
        <taxon>Streptomyces</taxon>
    </lineage>
</organism>
<evidence type="ECO:0000313" key="10">
    <source>
        <dbReference type="Proteomes" id="UP000579531"/>
    </source>
</evidence>
<reference evidence="9 10" key="1">
    <citation type="submission" date="2020-08" db="EMBL/GenBank/DDBJ databases">
        <title>Sequencing the genomes of 1000 actinobacteria strains.</title>
        <authorList>
            <person name="Klenk H.-P."/>
        </authorList>
    </citation>
    <scope>NUCLEOTIDE SEQUENCE [LARGE SCALE GENOMIC DNA]</scope>
    <source>
        <strain evidence="9 10">DSM 40129</strain>
    </source>
</reference>
<feature type="transmembrane region" description="Helical" evidence="7">
    <location>
        <begin position="269"/>
        <end position="290"/>
    </location>
</feature>
<keyword evidence="4 7" id="KW-1133">Transmembrane helix</keyword>
<protein>
    <submittedName>
        <fullName evidence="9">MFS family arabinose efflux permease</fullName>
    </submittedName>
</protein>
<evidence type="ECO:0000259" key="8">
    <source>
        <dbReference type="PROSITE" id="PS50850"/>
    </source>
</evidence>
<dbReference type="PANTHER" id="PTHR23513">
    <property type="entry name" value="INTEGRAL MEMBRANE EFFLUX PROTEIN-RELATED"/>
    <property type="match status" value="1"/>
</dbReference>
<feature type="compositionally biased region" description="Basic and acidic residues" evidence="6">
    <location>
        <begin position="430"/>
        <end position="442"/>
    </location>
</feature>
<feature type="domain" description="Major facilitator superfamily (MFS) profile" evidence="8">
    <location>
        <begin position="28"/>
        <end position="421"/>
    </location>
</feature>
<feature type="compositionally biased region" description="Low complexity" evidence="6">
    <location>
        <begin position="418"/>
        <end position="429"/>
    </location>
</feature>
<dbReference type="GO" id="GO:0022857">
    <property type="term" value="F:transmembrane transporter activity"/>
    <property type="evidence" value="ECO:0007669"/>
    <property type="project" value="InterPro"/>
</dbReference>
<dbReference type="PROSITE" id="PS50850">
    <property type="entry name" value="MFS"/>
    <property type="match status" value="1"/>
</dbReference>
<feature type="transmembrane region" description="Helical" evidence="7">
    <location>
        <begin position="188"/>
        <end position="209"/>
    </location>
</feature>
<evidence type="ECO:0000256" key="2">
    <source>
        <dbReference type="ARBA" id="ARBA00022475"/>
    </source>
</evidence>
<gene>
    <name evidence="9" type="ORF">HNR72_003840</name>
</gene>
<dbReference type="GO" id="GO:0005886">
    <property type="term" value="C:plasma membrane"/>
    <property type="evidence" value="ECO:0007669"/>
    <property type="project" value="UniProtKB-SubCell"/>
</dbReference>
<dbReference type="Pfam" id="PF07690">
    <property type="entry name" value="MFS_1"/>
    <property type="match status" value="1"/>
</dbReference>
<feature type="transmembrane region" description="Helical" evidence="7">
    <location>
        <begin position="395"/>
        <end position="416"/>
    </location>
</feature>
<dbReference type="RefSeq" id="WP_229856664.1">
    <property type="nucleotide sequence ID" value="NZ_BAABFE010000012.1"/>
</dbReference>
<evidence type="ECO:0000256" key="1">
    <source>
        <dbReference type="ARBA" id="ARBA00004651"/>
    </source>
</evidence>
<feature type="region of interest" description="Disordered" evidence="6">
    <location>
        <begin position="418"/>
        <end position="442"/>
    </location>
</feature>
<dbReference type="InterPro" id="IPR036259">
    <property type="entry name" value="MFS_trans_sf"/>
</dbReference>
<name>A0AA89Q1M4_STRCU</name>
<feature type="transmembrane region" description="Helical" evidence="7">
    <location>
        <begin position="240"/>
        <end position="263"/>
    </location>
</feature>
<feature type="region of interest" description="Disordered" evidence="6">
    <location>
        <begin position="1"/>
        <end position="22"/>
    </location>
</feature>
<feature type="transmembrane region" description="Helical" evidence="7">
    <location>
        <begin position="94"/>
        <end position="115"/>
    </location>
</feature>
<proteinExistence type="predicted"/>